<reference evidence="2 3" key="1">
    <citation type="submission" date="2018-07" db="EMBL/GenBank/DDBJ databases">
        <title>Genome analysis of Runella aurantiaca.</title>
        <authorList>
            <person name="Yang X."/>
        </authorList>
    </citation>
    <scope>NUCLEOTIDE SEQUENCE [LARGE SCALE GENOMIC DNA]</scope>
    <source>
        <strain evidence="2 3">YX9</strain>
    </source>
</reference>
<feature type="domain" description="HNH nuclease" evidence="1">
    <location>
        <begin position="9"/>
        <end position="64"/>
    </location>
</feature>
<dbReference type="EMBL" id="QPIW01000033">
    <property type="protein sequence ID" value="RDB02962.1"/>
    <property type="molecule type" value="Genomic_DNA"/>
</dbReference>
<protein>
    <submittedName>
        <fullName evidence="2">HNH endonuclease</fullName>
    </submittedName>
</protein>
<dbReference type="PANTHER" id="PTHR33877:SF1">
    <property type="entry name" value="TYPE IV METHYL-DIRECTED RESTRICTION ENZYME ECOKMCRA"/>
    <property type="match status" value="1"/>
</dbReference>
<dbReference type="GO" id="GO:0008270">
    <property type="term" value="F:zinc ion binding"/>
    <property type="evidence" value="ECO:0007669"/>
    <property type="project" value="InterPro"/>
</dbReference>
<accession>A0A369I1R7</accession>
<dbReference type="RefSeq" id="WP_114463956.1">
    <property type="nucleotide sequence ID" value="NZ_QPIW01000033.1"/>
</dbReference>
<dbReference type="Pfam" id="PF01844">
    <property type="entry name" value="HNH"/>
    <property type="match status" value="1"/>
</dbReference>
<dbReference type="PANTHER" id="PTHR33877">
    <property type="entry name" value="SLL1193 PROTEIN"/>
    <property type="match status" value="1"/>
</dbReference>
<evidence type="ECO:0000313" key="2">
    <source>
        <dbReference type="EMBL" id="RDB02962.1"/>
    </source>
</evidence>
<dbReference type="InterPro" id="IPR002711">
    <property type="entry name" value="HNH"/>
</dbReference>
<keyword evidence="3" id="KW-1185">Reference proteome</keyword>
<sequence length="141" mass="15732">MAKFYISSSIKQAIFARAQGYCEYCKSSADFTTEPFSIEHILPLSKNGSNDFLNLALACLGCNIIKSDKTEFIDPVSLQVSSLFNPRTMLWGNHFIWDDTLTSIIGKTAIGRATIEALKLNRRPLINLRRALIAIGEHPPK</sequence>
<organism evidence="2 3">
    <name type="scientific">Runella aurantiaca</name>
    <dbReference type="NCBI Taxonomy" id="2282308"/>
    <lineage>
        <taxon>Bacteria</taxon>
        <taxon>Pseudomonadati</taxon>
        <taxon>Bacteroidota</taxon>
        <taxon>Cytophagia</taxon>
        <taxon>Cytophagales</taxon>
        <taxon>Spirosomataceae</taxon>
        <taxon>Runella</taxon>
    </lineage>
</organism>
<dbReference type="CDD" id="cd00085">
    <property type="entry name" value="HNHc"/>
    <property type="match status" value="1"/>
</dbReference>
<keyword evidence="2" id="KW-0255">Endonuclease</keyword>
<dbReference type="Gene3D" id="1.10.30.50">
    <property type="match status" value="1"/>
</dbReference>
<name>A0A369I1R7_9BACT</name>
<dbReference type="OrthoDB" id="963483at2"/>
<dbReference type="GO" id="GO:0004519">
    <property type="term" value="F:endonuclease activity"/>
    <property type="evidence" value="ECO:0007669"/>
    <property type="project" value="UniProtKB-KW"/>
</dbReference>
<dbReference type="InterPro" id="IPR003615">
    <property type="entry name" value="HNH_nuc"/>
</dbReference>
<gene>
    <name evidence="2" type="ORF">DVG78_26200</name>
</gene>
<dbReference type="GO" id="GO:0003676">
    <property type="term" value="F:nucleic acid binding"/>
    <property type="evidence" value="ECO:0007669"/>
    <property type="project" value="InterPro"/>
</dbReference>
<dbReference type="AlphaFoldDB" id="A0A369I1R7"/>
<dbReference type="InterPro" id="IPR052892">
    <property type="entry name" value="NA-targeting_endonuclease"/>
</dbReference>
<dbReference type="SMART" id="SM00507">
    <property type="entry name" value="HNHc"/>
    <property type="match status" value="1"/>
</dbReference>
<comment type="caution">
    <text evidence="2">The sequence shown here is derived from an EMBL/GenBank/DDBJ whole genome shotgun (WGS) entry which is preliminary data.</text>
</comment>
<dbReference type="Proteomes" id="UP000253141">
    <property type="component" value="Unassembled WGS sequence"/>
</dbReference>
<evidence type="ECO:0000313" key="3">
    <source>
        <dbReference type="Proteomes" id="UP000253141"/>
    </source>
</evidence>
<evidence type="ECO:0000259" key="1">
    <source>
        <dbReference type="SMART" id="SM00507"/>
    </source>
</evidence>
<keyword evidence="2" id="KW-0378">Hydrolase</keyword>
<keyword evidence="2" id="KW-0540">Nuclease</keyword>
<proteinExistence type="predicted"/>